<keyword evidence="1" id="KW-0812">Transmembrane</keyword>
<protein>
    <submittedName>
        <fullName evidence="2">Uncharacterized protein</fullName>
    </submittedName>
</protein>
<feature type="transmembrane region" description="Helical" evidence="1">
    <location>
        <begin position="39"/>
        <end position="58"/>
    </location>
</feature>
<sequence>MRRRLAALDTAHQLGLALAMAVLVGAVTVAVPVLNSTGLLVACAGLVAAMAVLGQWLWQSRGSTDWTHTFRPPPRQRGADLRIARLADDIRSASGGDLTAAGRLHETLTSLAADQLRLRRGISLTQDPERAHAALGPDLTSYLTLPAPSRLSGDRLEAFTTTLEEL</sequence>
<accession>A0AAU7JVA4</accession>
<dbReference type="RefSeq" id="WP_406831447.1">
    <property type="nucleotide sequence ID" value="NZ_CP157483.1"/>
</dbReference>
<keyword evidence="1" id="KW-1133">Transmembrane helix</keyword>
<name>A0AAU7JVA4_9MICO</name>
<evidence type="ECO:0000256" key="1">
    <source>
        <dbReference type="SAM" id="Phobius"/>
    </source>
</evidence>
<dbReference type="EMBL" id="CP157483">
    <property type="protein sequence ID" value="XBO43994.1"/>
    <property type="molecule type" value="Genomic_DNA"/>
</dbReference>
<organism evidence="2">
    <name type="scientific">Pedococcus sp. KACC 23699</name>
    <dbReference type="NCBI Taxonomy" id="3149228"/>
    <lineage>
        <taxon>Bacteria</taxon>
        <taxon>Bacillati</taxon>
        <taxon>Actinomycetota</taxon>
        <taxon>Actinomycetes</taxon>
        <taxon>Micrococcales</taxon>
        <taxon>Intrasporangiaceae</taxon>
        <taxon>Pedococcus</taxon>
    </lineage>
</organism>
<gene>
    <name evidence="2" type="ORF">ABEG17_01295</name>
</gene>
<evidence type="ECO:0000313" key="2">
    <source>
        <dbReference type="EMBL" id="XBO43994.1"/>
    </source>
</evidence>
<feature type="transmembrane region" description="Helical" evidence="1">
    <location>
        <begin position="12"/>
        <end position="33"/>
    </location>
</feature>
<reference evidence="2" key="1">
    <citation type="submission" date="2024-05" db="EMBL/GenBank/DDBJ databases">
        <authorList>
            <person name="Kim S."/>
            <person name="Heo J."/>
            <person name="Choi H."/>
            <person name="Choi Y."/>
            <person name="Kwon S.-W."/>
            <person name="Kim Y."/>
        </authorList>
    </citation>
    <scope>NUCLEOTIDE SEQUENCE</scope>
    <source>
        <strain evidence="2">KACC 23699</strain>
    </source>
</reference>
<keyword evidence="1" id="KW-0472">Membrane</keyword>
<proteinExistence type="predicted"/>
<dbReference type="AlphaFoldDB" id="A0AAU7JVA4"/>